<feature type="region of interest" description="Disordered" evidence="2">
    <location>
        <begin position="566"/>
        <end position="599"/>
    </location>
</feature>
<keyword evidence="1" id="KW-0677">Repeat</keyword>
<dbReference type="EMBL" id="MLYV02000548">
    <property type="protein sequence ID" value="PSR83955.1"/>
    <property type="molecule type" value="Genomic_DNA"/>
</dbReference>
<accession>A0A2R6P2K7</accession>
<dbReference type="PANTHER" id="PTHR47942">
    <property type="entry name" value="TETRATRICOPEPTIDE REPEAT (TPR)-LIKE SUPERFAMILY PROTEIN-RELATED"/>
    <property type="match status" value="1"/>
</dbReference>
<dbReference type="PANTHER" id="PTHR47942:SF63">
    <property type="entry name" value="PENTATRICOPEPTIDE REPEAT-CONTAINING PROTEIN"/>
    <property type="match status" value="1"/>
</dbReference>
<proteinExistence type="predicted"/>
<dbReference type="InterPro" id="IPR011990">
    <property type="entry name" value="TPR-like_helical_dom_sf"/>
</dbReference>
<comment type="caution">
    <text evidence="3">The sequence shown here is derived from an EMBL/GenBank/DDBJ whole genome shotgun (WGS) entry which is preliminary data.</text>
</comment>
<organism evidence="3 4">
    <name type="scientific">Hermanssonia centrifuga</name>
    <dbReference type="NCBI Taxonomy" id="98765"/>
    <lineage>
        <taxon>Eukaryota</taxon>
        <taxon>Fungi</taxon>
        <taxon>Dikarya</taxon>
        <taxon>Basidiomycota</taxon>
        <taxon>Agaricomycotina</taxon>
        <taxon>Agaricomycetes</taxon>
        <taxon>Polyporales</taxon>
        <taxon>Meruliaceae</taxon>
        <taxon>Hermanssonia</taxon>
    </lineage>
</organism>
<protein>
    <submittedName>
        <fullName evidence="3">Uncharacterized protein</fullName>
    </submittedName>
</protein>
<dbReference type="STRING" id="98765.A0A2R6P2K7"/>
<dbReference type="Gene3D" id="1.25.40.10">
    <property type="entry name" value="Tetratricopeptide repeat domain"/>
    <property type="match status" value="1"/>
</dbReference>
<dbReference type="OrthoDB" id="5588846at2759"/>
<name>A0A2R6P2K7_9APHY</name>
<feature type="compositionally biased region" description="Low complexity" evidence="2">
    <location>
        <begin position="579"/>
        <end position="591"/>
    </location>
</feature>
<evidence type="ECO:0000313" key="3">
    <source>
        <dbReference type="EMBL" id="PSR83955.1"/>
    </source>
</evidence>
<dbReference type="InterPro" id="IPR051222">
    <property type="entry name" value="PPR/CCM1_RNA-binding"/>
</dbReference>
<keyword evidence="4" id="KW-1185">Reference proteome</keyword>
<sequence length="910" mass="100940">MSGTRLPPGLLDLVFARTQAPIITTARGLSALNSPLYASAKRRAHSATQLRKPPPQYGALEQSYYAQKLRSANDKEKAAISPFSAPAPRSVLEELEDRVLALKESALLAVSQEDASYSEEELMAVYEDLLALPATESPDTQAQAQAVSEAEAQFISIVNAAASRLLQVDVSNTPEDSSHSMTNRLRQLRGAASQERPVPPQSLSSGPIHLALIARLEEMIVTLKSIQASVSPTNATENMLAAGETIVQPVVPTGVMTENEWSALVQYSVHTGDVLAAERVLDLTKQCGSAISEDMLNEVLAHHAAAADVDRTEHFVHKYLAESQTSRQRDLHIKAHVNATPSMEFPERALQLLHDYEVRGTPAPQRTYSRLITHLFSTRNATSHAHAWDLFSHMRYVAHPIPDAVMYTTMIRACASPALSYRGEPERALDLFTEMTVDRKIPATVGAYTAVILACARSGKKSFVHEAFRLAKEMLDSHRDARGASPFTPNRKLYCALLEGAKRLGDLSRVRWILAEMVKQSSSDDETATINEEMAVNEEVMLHVFHAYAAYKPPFKRSETRILDEQPKPVQDTNSAEKQSTSSQTSDSTIQGGPTQDQSVVENENNSFAQLPPQTHADVIREAKSLLAQILEDQNAPETDSSSGIAFQHVKLTSKLVNSYLSVHYAHSPVQVWRDLFQTLHRDLGVPRNAWSYADVLERCAHTKKGAERDMALHLAEEVWTEWEVVENAWRARQDNPVTQTVSARLIERVYAAMIRMLSVYVSHLQISCLPLTEFPNSTGRLDAAVAHAKAFAYRYPPPVICEPPPKHPLRSTRMTLIAAKPIVRLTNASDVPDDAVPPLLSFSEVEVLHHRLVAANRVQDLKYLTWMCKAYENALRTRRERTLKATPAENSPDAQKQLKDNNPIRSAHT</sequence>
<feature type="region of interest" description="Disordered" evidence="2">
    <location>
        <begin position="885"/>
        <end position="910"/>
    </location>
</feature>
<evidence type="ECO:0000256" key="2">
    <source>
        <dbReference type="SAM" id="MobiDB-lite"/>
    </source>
</evidence>
<reference evidence="3 4" key="1">
    <citation type="submission" date="2018-02" db="EMBL/GenBank/DDBJ databases">
        <title>Genome sequence of the basidiomycete white-rot fungus Phlebia centrifuga.</title>
        <authorList>
            <person name="Granchi Z."/>
            <person name="Peng M."/>
            <person name="de Vries R.P."/>
            <person name="Hilden K."/>
            <person name="Makela M.R."/>
            <person name="Grigoriev I."/>
            <person name="Riley R."/>
        </authorList>
    </citation>
    <scope>NUCLEOTIDE SEQUENCE [LARGE SCALE GENOMIC DNA]</scope>
    <source>
        <strain evidence="3 4">FBCC195</strain>
    </source>
</reference>
<evidence type="ECO:0000256" key="1">
    <source>
        <dbReference type="ARBA" id="ARBA00022737"/>
    </source>
</evidence>
<dbReference type="AlphaFoldDB" id="A0A2R6P2K7"/>
<evidence type="ECO:0000313" key="4">
    <source>
        <dbReference type="Proteomes" id="UP000186601"/>
    </source>
</evidence>
<dbReference type="Proteomes" id="UP000186601">
    <property type="component" value="Unassembled WGS sequence"/>
</dbReference>
<gene>
    <name evidence="3" type="ORF">PHLCEN_2v5559</name>
</gene>